<comment type="caution">
    <text evidence="2">The sequence shown here is derived from an EMBL/GenBank/DDBJ whole genome shotgun (WGS) entry which is preliminary data.</text>
</comment>
<sequence length="305" mass="32873">MGVVTPEGVVLRRCGRVDLLPPTTSPPYAPLPTSRGSEVGYGRGQDEEGVLVFSLGRTLLEAGGYSKGFGTTLTSPSTTIDNHHPSPTTPTSPSTTIDNHHPSPTTPTSPTITDHHPSPSTPTSPTITDHHPSPSTLIRSALTAMTHPLPAHRLTLIDVFQVTINPPSPILRSPSVNTLRDGRGMGSSRRARERLLAKEYFHVGLAHDERRDDAEQQEEDDEDSGETRPEEFSAGQDQGSFLLMPSSHHHYHQPPPPPPPTKPPHSQPTPTPSPPPPTKPPPHLPNHPHHLQITPTTPPPTPPSP</sequence>
<feature type="region of interest" description="Disordered" evidence="1">
    <location>
        <begin position="20"/>
        <end position="42"/>
    </location>
</feature>
<gene>
    <name evidence="2" type="ORF">Pcinc_043731</name>
</gene>
<feature type="compositionally biased region" description="Low complexity" evidence="1">
    <location>
        <begin position="85"/>
        <end position="112"/>
    </location>
</feature>
<feature type="compositionally biased region" description="Acidic residues" evidence="1">
    <location>
        <begin position="215"/>
        <end position="224"/>
    </location>
</feature>
<proteinExistence type="predicted"/>
<reference evidence="2" key="1">
    <citation type="submission" date="2023-10" db="EMBL/GenBank/DDBJ databases">
        <title>Genome assemblies of two species of porcelain crab, Petrolisthes cinctipes and Petrolisthes manimaculis (Anomura: Porcellanidae).</title>
        <authorList>
            <person name="Angst P."/>
        </authorList>
    </citation>
    <scope>NUCLEOTIDE SEQUENCE</scope>
    <source>
        <strain evidence="2">PB745_01</strain>
        <tissue evidence="2">Gill</tissue>
    </source>
</reference>
<evidence type="ECO:0000313" key="3">
    <source>
        <dbReference type="Proteomes" id="UP001286313"/>
    </source>
</evidence>
<dbReference type="PRINTS" id="PR01217">
    <property type="entry name" value="PRICHEXTENSN"/>
</dbReference>
<keyword evidence="3" id="KW-1185">Reference proteome</keyword>
<dbReference type="AlphaFoldDB" id="A0AAE1EHL2"/>
<feature type="compositionally biased region" description="Pro residues" evidence="1">
    <location>
        <begin position="253"/>
        <end position="285"/>
    </location>
</feature>
<evidence type="ECO:0000256" key="1">
    <source>
        <dbReference type="SAM" id="MobiDB-lite"/>
    </source>
</evidence>
<evidence type="ECO:0000313" key="2">
    <source>
        <dbReference type="EMBL" id="KAK3849521.1"/>
    </source>
</evidence>
<name>A0AAE1EHL2_PETCI</name>
<feature type="compositionally biased region" description="Polar residues" evidence="1">
    <location>
        <begin position="71"/>
        <end position="80"/>
    </location>
</feature>
<feature type="compositionally biased region" description="Pro residues" evidence="1">
    <location>
        <begin position="296"/>
        <end position="305"/>
    </location>
</feature>
<dbReference type="Proteomes" id="UP001286313">
    <property type="component" value="Unassembled WGS sequence"/>
</dbReference>
<feature type="region of interest" description="Disordered" evidence="1">
    <location>
        <begin position="206"/>
        <end position="305"/>
    </location>
</feature>
<protein>
    <submittedName>
        <fullName evidence="2">Uncharacterized protein</fullName>
    </submittedName>
</protein>
<organism evidence="2 3">
    <name type="scientific">Petrolisthes cinctipes</name>
    <name type="common">Flat porcelain crab</name>
    <dbReference type="NCBI Taxonomy" id="88211"/>
    <lineage>
        <taxon>Eukaryota</taxon>
        <taxon>Metazoa</taxon>
        <taxon>Ecdysozoa</taxon>
        <taxon>Arthropoda</taxon>
        <taxon>Crustacea</taxon>
        <taxon>Multicrustacea</taxon>
        <taxon>Malacostraca</taxon>
        <taxon>Eumalacostraca</taxon>
        <taxon>Eucarida</taxon>
        <taxon>Decapoda</taxon>
        <taxon>Pleocyemata</taxon>
        <taxon>Anomura</taxon>
        <taxon>Galatheoidea</taxon>
        <taxon>Porcellanidae</taxon>
        <taxon>Petrolisthes</taxon>
    </lineage>
</organism>
<feature type="region of interest" description="Disordered" evidence="1">
    <location>
        <begin position="71"/>
        <end position="135"/>
    </location>
</feature>
<accession>A0AAE1EHL2</accession>
<dbReference type="EMBL" id="JAWQEG010008869">
    <property type="protein sequence ID" value="KAK3849521.1"/>
    <property type="molecule type" value="Genomic_DNA"/>
</dbReference>